<dbReference type="Proteomes" id="UP001153636">
    <property type="component" value="Chromosome 11"/>
</dbReference>
<dbReference type="SUPFAM" id="SSF51445">
    <property type="entry name" value="(Trans)glycosidases"/>
    <property type="match status" value="1"/>
</dbReference>
<evidence type="ECO:0000256" key="1">
    <source>
        <dbReference type="ARBA" id="ARBA00001231"/>
    </source>
</evidence>
<evidence type="ECO:0000313" key="7">
    <source>
        <dbReference type="Proteomes" id="UP001153636"/>
    </source>
</evidence>
<keyword evidence="7" id="KW-1185">Reference proteome</keyword>
<dbReference type="InterPro" id="IPR015883">
    <property type="entry name" value="Glyco_hydro_20_cat"/>
</dbReference>
<comment type="catalytic activity">
    <reaction evidence="1">
        <text>Hydrolysis of terminal non-reducing N-acetyl-D-hexosamine residues in N-acetyl-beta-D-hexosaminides.</text>
        <dbReference type="EC" id="3.2.1.52"/>
    </reaction>
</comment>
<sequence>MNNYMQRLGLTAWRKKTTILVASGFLSLIIFGLQFSRLEDNSNLSAILKDEKDAEVVAAALAKSINNVRFIESSNKNKVSVTELDDEVLNDITIKREAKSEKQTENVQMEQQLGIPYVNLDPKNPYIPKTRIVHLDFKGAPPVISYLKKFFPLIKQMGATGVLLEYEDMFPFSGFLKNISAKNAYSVDNIKEILSLAESSQLDVIPLVQTFGHVEFALKHAEFAYLREVSNSPQALCPSRKSSLDFITELINQVMALHPKVKYLHIGCDEVFQMGECDLCRLEIHENLFLKHIKNVVDIVRIKYPSIKIIVWDDMLRHISQQSMLDAKIGELVEPMVWVYAEDIYRFVQPTIWEKYAAVFKTAWSASAFKGAFGETLYIPSARRHLENTLRWLDTMAAQSSAFKHGLSGITITGWQRYDHFAVLCELLPAAIPSLALSLLAATHGYFNSSLKEKFLKALSCPEPSIDSSPFIMLESDPFLWEKLSRCTFPGSPVFRLTSRLRNIELEAKEFLDVTLKQKGWMTAYNVRYNYSLALRVEELTLDLPRLYHGMISLARATVDAMDDIFDNYTISEWIEQRIYPYLIEFEKIENDSVVLKSVNHWPSRPLPVSPKMQKLALSIGLH</sequence>
<dbReference type="InterPro" id="IPR017853">
    <property type="entry name" value="GH"/>
</dbReference>
<evidence type="ECO:0000259" key="5">
    <source>
        <dbReference type="Pfam" id="PF00728"/>
    </source>
</evidence>
<accession>A0A9P0CIN5</accession>
<dbReference type="EMBL" id="OV651823">
    <property type="protein sequence ID" value="CAH1101363.1"/>
    <property type="molecule type" value="Genomic_DNA"/>
</dbReference>
<dbReference type="PANTHER" id="PTHR21040">
    <property type="entry name" value="BCDNA.GH04120"/>
    <property type="match status" value="1"/>
</dbReference>
<evidence type="ECO:0000256" key="4">
    <source>
        <dbReference type="ARBA" id="ARBA00022801"/>
    </source>
</evidence>
<dbReference type="GO" id="GO:0005975">
    <property type="term" value="P:carbohydrate metabolic process"/>
    <property type="evidence" value="ECO:0007669"/>
    <property type="project" value="InterPro"/>
</dbReference>
<comment type="similarity">
    <text evidence="2">Belongs to the glycosyl hydrolase 20 family.</text>
</comment>
<feature type="domain" description="Glycoside hydrolase family 20 catalytic" evidence="5">
    <location>
        <begin position="179"/>
        <end position="320"/>
    </location>
</feature>
<name>A0A9P0CIN5_9CUCU</name>
<keyword evidence="4" id="KW-0378">Hydrolase</keyword>
<dbReference type="Gene3D" id="3.20.20.80">
    <property type="entry name" value="Glycosidases"/>
    <property type="match status" value="1"/>
</dbReference>
<evidence type="ECO:0000313" key="6">
    <source>
        <dbReference type="EMBL" id="CAH1101363.1"/>
    </source>
</evidence>
<reference evidence="6" key="1">
    <citation type="submission" date="2022-01" db="EMBL/GenBank/DDBJ databases">
        <authorList>
            <person name="King R."/>
        </authorList>
    </citation>
    <scope>NUCLEOTIDE SEQUENCE</scope>
</reference>
<proteinExistence type="inferred from homology"/>
<evidence type="ECO:0000256" key="2">
    <source>
        <dbReference type="ARBA" id="ARBA00006285"/>
    </source>
</evidence>
<dbReference type="InterPro" id="IPR038901">
    <property type="entry name" value="HEXDC-like"/>
</dbReference>
<evidence type="ECO:0000256" key="3">
    <source>
        <dbReference type="ARBA" id="ARBA00012663"/>
    </source>
</evidence>
<dbReference type="AlphaFoldDB" id="A0A9P0CIN5"/>
<dbReference type="Pfam" id="PF00728">
    <property type="entry name" value="Glyco_hydro_20"/>
    <property type="match status" value="1"/>
</dbReference>
<organism evidence="6 7">
    <name type="scientific">Psylliodes chrysocephalus</name>
    <dbReference type="NCBI Taxonomy" id="3402493"/>
    <lineage>
        <taxon>Eukaryota</taxon>
        <taxon>Metazoa</taxon>
        <taxon>Ecdysozoa</taxon>
        <taxon>Arthropoda</taxon>
        <taxon>Hexapoda</taxon>
        <taxon>Insecta</taxon>
        <taxon>Pterygota</taxon>
        <taxon>Neoptera</taxon>
        <taxon>Endopterygota</taxon>
        <taxon>Coleoptera</taxon>
        <taxon>Polyphaga</taxon>
        <taxon>Cucujiformia</taxon>
        <taxon>Chrysomeloidea</taxon>
        <taxon>Chrysomelidae</taxon>
        <taxon>Galerucinae</taxon>
        <taxon>Alticini</taxon>
        <taxon>Psylliodes</taxon>
    </lineage>
</organism>
<dbReference type="PANTHER" id="PTHR21040:SF8">
    <property type="entry name" value="BCDNA.GH04120"/>
    <property type="match status" value="1"/>
</dbReference>
<dbReference type="CDD" id="cd06565">
    <property type="entry name" value="GH20_GcnA-like"/>
    <property type="match status" value="1"/>
</dbReference>
<dbReference type="OrthoDB" id="10023921at2759"/>
<gene>
    <name evidence="6" type="ORF">PSYICH_LOCUS2687</name>
</gene>
<protein>
    <recommendedName>
        <fullName evidence="3">beta-N-acetylhexosaminidase</fullName>
        <ecNumber evidence="3">3.2.1.52</ecNumber>
    </recommendedName>
</protein>
<dbReference type="EC" id="3.2.1.52" evidence="3"/>
<dbReference type="GO" id="GO:0004563">
    <property type="term" value="F:beta-N-acetylhexosaminidase activity"/>
    <property type="evidence" value="ECO:0007669"/>
    <property type="project" value="UniProtKB-EC"/>
</dbReference>